<dbReference type="RefSeq" id="WP_346128186.1">
    <property type="nucleotide sequence ID" value="NZ_BAAAXC010000015.1"/>
</dbReference>
<comment type="caution">
    <text evidence="3">The sequence shown here is derived from an EMBL/GenBank/DDBJ whole genome shotgun (WGS) entry which is preliminary data.</text>
</comment>
<feature type="transmembrane region" description="Helical" evidence="2">
    <location>
        <begin position="49"/>
        <end position="69"/>
    </location>
</feature>
<evidence type="ECO:0000313" key="3">
    <source>
        <dbReference type="EMBL" id="MFB9529558.1"/>
    </source>
</evidence>
<feature type="compositionally biased region" description="Basic and acidic residues" evidence="1">
    <location>
        <begin position="32"/>
        <end position="44"/>
    </location>
</feature>
<organism evidence="3 4">
    <name type="scientific">Nonomuraea roseola</name>
    <dbReference type="NCBI Taxonomy" id="46179"/>
    <lineage>
        <taxon>Bacteria</taxon>
        <taxon>Bacillati</taxon>
        <taxon>Actinomycetota</taxon>
        <taxon>Actinomycetes</taxon>
        <taxon>Streptosporangiales</taxon>
        <taxon>Streptosporangiaceae</taxon>
        <taxon>Nonomuraea</taxon>
    </lineage>
</organism>
<feature type="region of interest" description="Disordered" evidence="1">
    <location>
        <begin position="1"/>
        <end position="46"/>
    </location>
</feature>
<dbReference type="EMBL" id="JBHMCE010000007">
    <property type="protein sequence ID" value="MFB9529558.1"/>
    <property type="molecule type" value="Genomic_DNA"/>
</dbReference>
<evidence type="ECO:0000256" key="1">
    <source>
        <dbReference type="SAM" id="MobiDB-lite"/>
    </source>
</evidence>
<reference evidence="3 4" key="1">
    <citation type="submission" date="2024-09" db="EMBL/GenBank/DDBJ databases">
        <authorList>
            <person name="Sun Q."/>
            <person name="Mori K."/>
        </authorList>
    </citation>
    <scope>NUCLEOTIDE SEQUENCE [LARGE SCALE GENOMIC DNA]</scope>
    <source>
        <strain evidence="3 4">JCM 3323</strain>
    </source>
</reference>
<evidence type="ECO:0008006" key="5">
    <source>
        <dbReference type="Google" id="ProtNLM"/>
    </source>
</evidence>
<accession>A0ABV5Q2R5</accession>
<keyword evidence="2" id="KW-0472">Membrane</keyword>
<keyword evidence="2" id="KW-0812">Transmembrane</keyword>
<feature type="compositionally biased region" description="Basic and acidic residues" evidence="1">
    <location>
        <begin position="1"/>
        <end position="13"/>
    </location>
</feature>
<dbReference type="Proteomes" id="UP001589646">
    <property type="component" value="Unassembled WGS sequence"/>
</dbReference>
<sequence length="72" mass="8049">MGFDDYRASERRTQGQVDRMSRNLADMNRASNKRDWDARRRNAGSDDGLTALDVVGLVIIGLILLALLANSR</sequence>
<name>A0ABV5Q2R5_9ACTN</name>
<proteinExistence type="predicted"/>
<protein>
    <recommendedName>
        <fullName evidence="5">DUF2970 domain-containing protein</fullName>
    </recommendedName>
</protein>
<keyword evidence="4" id="KW-1185">Reference proteome</keyword>
<evidence type="ECO:0000313" key="4">
    <source>
        <dbReference type="Proteomes" id="UP001589646"/>
    </source>
</evidence>
<keyword evidence="2" id="KW-1133">Transmembrane helix</keyword>
<evidence type="ECO:0000256" key="2">
    <source>
        <dbReference type="SAM" id="Phobius"/>
    </source>
</evidence>
<gene>
    <name evidence="3" type="ORF">ACFFRN_23400</name>
</gene>